<name>A0A010RFI6_9PEZI</name>
<dbReference type="GO" id="GO:0005737">
    <property type="term" value="C:cytoplasm"/>
    <property type="evidence" value="ECO:0007669"/>
    <property type="project" value="TreeGrafter"/>
</dbReference>
<dbReference type="GO" id="GO:0004029">
    <property type="term" value="F:aldehyde dehydrogenase (NAD+) activity"/>
    <property type="evidence" value="ECO:0007669"/>
    <property type="project" value="TreeGrafter"/>
</dbReference>
<keyword evidence="3" id="KW-1185">Reference proteome</keyword>
<dbReference type="HOGENOM" id="CLU_007383_12_3_1"/>
<dbReference type="eggNOG" id="KOG1502">
    <property type="taxonomic scope" value="Eukaryota"/>
</dbReference>
<dbReference type="InterPro" id="IPR001509">
    <property type="entry name" value="Epimerase_deHydtase"/>
</dbReference>
<dbReference type="PANTHER" id="PTHR48079:SF9">
    <property type="entry name" value="PUTATIVE-RELATED"/>
    <property type="match status" value="1"/>
</dbReference>
<organism evidence="2 3">
    <name type="scientific">Colletotrichum fioriniae PJ7</name>
    <dbReference type="NCBI Taxonomy" id="1445577"/>
    <lineage>
        <taxon>Eukaryota</taxon>
        <taxon>Fungi</taxon>
        <taxon>Dikarya</taxon>
        <taxon>Ascomycota</taxon>
        <taxon>Pezizomycotina</taxon>
        <taxon>Sordariomycetes</taxon>
        <taxon>Hypocreomycetidae</taxon>
        <taxon>Glomerellales</taxon>
        <taxon>Glomerellaceae</taxon>
        <taxon>Colletotrichum</taxon>
        <taxon>Colletotrichum acutatum species complex</taxon>
    </lineage>
</organism>
<dbReference type="InterPro" id="IPR051783">
    <property type="entry name" value="NAD(P)-dependent_oxidoreduct"/>
</dbReference>
<dbReference type="Gene3D" id="3.40.50.720">
    <property type="entry name" value="NAD(P)-binding Rossmann-like Domain"/>
    <property type="match status" value="1"/>
</dbReference>
<accession>A0A010RFI6</accession>
<dbReference type="STRING" id="1445577.A0A010RFI6"/>
<protein>
    <submittedName>
        <fullName evidence="2">Alcohol dehydrogenase</fullName>
    </submittedName>
</protein>
<evidence type="ECO:0000313" key="2">
    <source>
        <dbReference type="EMBL" id="EXF76544.1"/>
    </source>
</evidence>
<dbReference type="KEGG" id="cfj:CFIO01_06468"/>
<dbReference type="SUPFAM" id="SSF51735">
    <property type="entry name" value="NAD(P)-binding Rossmann-fold domains"/>
    <property type="match status" value="1"/>
</dbReference>
<evidence type="ECO:0000313" key="3">
    <source>
        <dbReference type="Proteomes" id="UP000020467"/>
    </source>
</evidence>
<evidence type="ECO:0000259" key="1">
    <source>
        <dbReference type="Pfam" id="PF01370"/>
    </source>
</evidence>
<comment type="caution">
    <text evidence="2">The sequence shown here is derived from an EMBL/GenBank/DDBJ whole genome shotgun (WGS) entry which is preliminary data.</text>
</comment>
<dbReference type="InterPro" id="IPR036291">
    <property type="entry name" value="NAD(P)-bd_dom_sf"/>
</dbReference>
<dbReference type="AlphaFoldDB" id="A0A010RFI6"/>
<gene>
    <name evidence="2" type="ORF">CFIO01_06468</name>
</gene>
<dbReference type="EMBL" id="JARH01000834">
    <property type="protein sequence ID" value="EXF76544.1"/>
    <property type="molecule type" value="Genomic_DNA"/>
</dbReference>
<dbReference type="PANTHER" id="PTHR48079">
    <property type="entry name" value="PROTEIN YEEZ"/>
    <property type="match status" value="1"/>
</dbReference>
<sequence length="296" mass="31254">MLVFVTGASGFIGRKIIEDLLSHGHGVIALVTSDASAEQFKALKITTLVGGLEDSAVLQQGAQLADGVLHFAFIHDFSDFSRGCQVDREAIEAMSEVMAGTQKPLVIASGTLIARHPTMASEDTPYTRDMLAMSERATSSDLLFKLSKEKAIRGMVIRVPPIHGIGDTGMLAGIVNAVRSSGKALYVGSGQARWPSAHRDDAAVLARLVLESGKAGSTYNAVSESGVAWVNIMAVIGKGLGLSPMSGSPSEVKEALGFFADVMSLDNPTSAAMTMKELGWIPTGPELLDDLRANYF</sequence>
<dbReference type="OrthoDB" id="10262413at2759"/>
<proteinExistence type="predicted"/>
<dbReference type="Proteomes" id="UP000020467">
    <property type="component" value="Unassembled WGS sequence"/>
</dbReference>
<reference evidence="2 3" key="1">
    <citation type="submission" date="2014-02" db="EMBL/GenBank/DDBJ databases">
        <title>The genome sequence of Colletotrichum fioriniae PJ7.</title>
        <authorList>
            <person name="Baroncelli R."/>
            <person name="Thon M.R."/>
        </authorList>
    </citation>
    <scope>NUCLEOTIDE SEQUENCE [LARGE SCALE GENOMIC DNA]</scope>
    <source>
        <strain evidence="2 3">PJ7</strain>
    </source>
</reference>
<dbReference type="Pfam" id="PF01370">
    <property type="entry name" value="Epimerase"/>
    <property type="match status" value="1"/>
</dbReference>
<feature type="domain" description="NAD-dependent epimerase/dehydratase" evidence="1">
    <location>
        <begin position="3"/>
        <end position="220"/>
    </location>
</feature>